<dbReference type="PANTHER" id="PTHR43808:SF31">
    <property type="entry name" value="N-ACETYL-L-CITRULLINE DEACETYLASE"/>
    <property type="match status" value="1"/>
</dbReference>
<name>A0A367ZMF2_9BACT</name>
<dbReference type="PANTHER" id="PTHR43808">
    <property type="entry name" value="ACETYLORNITHINE DEACETYLASE"/>
    <property type="match status" value="1"/>
</dbReference>
<evidence type="ECO:0000313" key="6">
    <source>
        <dbReference type="EMBL" id="RCK78531.1"/>
    </source>
</evidence>
<evidence type="ECO:0000313" key="7">
    <source>
        <dbReference type="Proteomes" id="UP000252355"/>
    </source>
</evidence>
<dbReference type="InterPro" id="IPR011650">
    <property type="entry name" value="Peptidase_M20_dimer"/>
</dbReference>
<feature type="domain" description="Peptidase M20 dimerisation" evidence="5">
    <location>
        <begin position="181"/>
        <end position="279"/>
    </location>
</feature>
<dbReference type="SUPFAM" id="SSF53187">
    <property type="entry name" value="Zn-dependent exopeptidases"/>
    <property type="match status" value="1"/>
</dbReference>
<dbReference type="Proteomes" id="UP000252355">
    <property type="component" value="Unassembled WGS sequence"/>
</dbReference>
<dbReference type="Pfam" id="PF07687">
    <property type="entry name" value="M20_dimer"/>
    <property type="match status" value="1"/>
</dbReference>
<keyword evidence="2" id="KW-0479">Metal-binding</keyword>
<dbReference type="NCBIfam" id="NF009555">
    <property type="entry name" value="PRK13004.1"/>
    <property type="match status" value="1"/>
</dbReference>
<keyword evidence="4" id="KW-0862">Zinc</keyword>
<evidence type="ECO:0000259" key="5">
    <source>
        <dbReference type="Pfam" id="PF07687"/>
    </source>
</evidence>
<dbReference type="SUPFAM" id="SSF55031">
    <property type="entry name" value="Bacterial exopeptidase dimerisation domain"/>
    <property type="match status" value="1"/>
</dbReference>
<dbReference type="InterPro" id="IPR001261">
    <property type="entry name" value="ArgE/DapE_CS"/>
</dbReference>
<proteinExistence type="predicted"/>
<comment type="caution">
    <text evidence="6">The sequence shown here is derived from an EMBL/GenBank/DDBJ whole genome shotgun (WGS) entry which is preliminary data.</text>
</comment>
<dbReference type="Pfam" id="PF01546">
    <property type="entry name" value="Peptidase_M20"/>
    <property type="match status" value="1"/>
</dbReference>
<keyword evidence="3" id="KW-0378">Hydrolase</keyword>
<dbReference type="Gene3D" id="3.40.630.10">
    <property type="entry name" value="Zn peptidases"/>
    <property type="match status" value="1"/>
</dbReference>
<reference evidence="6 7" key="1">
    <citation type="submission" date="2018-05" db="EMBL/GenBank/DDBJ databases">
        <title>A metagenomic window into the 2 km-deep terrestrial subsurface aquifer revealed taxonomically and functionally diverse microbial community comprising novel uncultured bacterial lineages.</title>
        <authorList>
            <person name="Kadnikov V.V."/>
            <person name="Mardanov A.V."/>
            <person name="Beletsky A.V."/>
            <person name="Banks D."/>
            <person name="Pimenov N.V."/>
            <person name="Frank Y.A."/>
            <person name="Karnachuk O.V."/>
            <person name="Ravin N.V."/>
        </authorList>
    </citation>
    <scope>NUCLEOTIDE SEQUENCE [LARGE SCALE GENOMIC DNA]</scope>
    <source>
        <strain evidence="6">BY5</strain>
    </source>
</reference>
<evidence type="ECO:0000256" key="2">
    <source>
        <dbReference type="ARBA" id="ARBA00022723"/>
    </source>
</evidence>
<dbReference type="InterPro" id="IPR017706">
    <property type="entry name" value="Peptidase_M20/DapE_YgeY"/>
</dbReference>
<comment type="cofactor">
    <cofactor evidence="1">
        <name>Zn(2+)</name>
        <dbReference type="ChEBI" id="CHEBI:29105"/>
    </cofactor>
</comment>
<dbReference type="GO" id="GO:0008777">
    <property type="term" value="F:acetylornithine deacetylase activity"/>
    <property type="evidence" value="ECO:0007669"/>
    <property type="project" value="TreeGrafter"/>
</dbReference>
<sequence length="398" mass="44298">MNQDIITKIRSEIKRHEKAIIKFLDDIIAIPSYDSQIGDVVKRINQEMKDLGFDEVFTDKMGNSVGRIGNGPIKVLFDSHIDTVAIGDRTQWQWDPFKGKTENGIKYGLGACDEKGSTPGMVYALKILKDLKLLDGFTCYYFGNMEEECDGIAPHSLVETEKIKPDFVIIGEPTCMRIYRGHRGRVELKVTTKGRTCHASAPERGDNAIYKMMPIVKEISEMSHMFKNDPFLGKGSIVVSKIECKTPSLNAVPDECTIYLDRRLTFGESEGAAIAELNSLPSMKHGKVEELFYDTPSYTGFKFPVSKYYPPWALDPNHPLVQAGIAAYKAAFGGKEPTVDKWVFSTNGTYWMGKANIPSIGFGPGNEIYAHTVNDQVPLAEVVEATAFYALVPLALKK</sequence>
<evidence type="ECO:0000256" key="3">
    <source>
        <dbReference type="ARBA" id="ARBA00022801"/>
    </source>
</evidence>
<protein>
    <submittedName>
        <fullName evidence="6">Acetylornithine deacetylase</fullName>
    </submittedName>
</protein>
<dbReference type="GO" id="GO:0006526">
    <property type="term" value="P:L-arginine biosynthetic process"/>
    <property type="evidence" value="ECO:0007669"/>
    <property type="project" value="TreeGrafter"/>
</dbReference>
<dbReference type="AlphaFoldDB" id="A0A367ZMF2"/>
<dbReference type="GO" id="GO:0046872">
    <property type="term" value="F:metal ion binding"/>
    <property type="evidence" value="ECO:0007669"/>
    <property type="project" value="UniProtKB-KW"/>
</dbReference>
<evidence type="ECO:0000256" key="4">
    <source>
        <dbReference type="ARBA" id="ARBA00022833"/>
    </source>
</evidence>
<gene>
    <name evidence="6" type="ORF">OZSIB_1451</name>
</gene>
<organism evidence="6 7">
    <name type="scientific">Candidatus Ozemobacter sibiricus</name>
    <dbReference type="NCBI Taxonomy" id="2268124"/>
    <lineage>
        <taxon>Bacteria</taxon>
        <taxon>Candidatus Ozemobacteria</taxon>
        <taxon>Candidatus Ozemobacterales</taxon>
        <taxon>Candidatus Ozemobacteraceae</taxon>
        <taxon>Candidatus Ozemobacter</taxon>
    </lineage>
</organism>
<dbReference type="PROSITE" id="PS00758">
    <property type="entry name" value="ARGE_DAPE_CPG2_1"/>
    <property type="match status" value="1"/>
</dbReference>
<dbReference type="InterPro" id="IPR050072">
    <property type="entry name" value="Peptidase_M20A"/>
</dbReference>
<dbReference type="InterPro" id="IPR002933">
    <property type="entry name" value="Peptidase_M20"/>
</dbReference>
<accession>A0A367ZMF2</accession>
<dbReference type="InterPro" id="IPR036264">
    <property type="entry name" value="Bact_exopeptidase_dim_dom"/>
</dbReference>
<dbReference type="EMBL" id="QOQW01000022">
    <property type="protein sequence ID" value="RCK78531.1"/>
    <property type="molecule type" value="Genomic_DNA"/>
</dbReference>
<dbReference type="NCBIfam" id="TIGR03526">
    <property type="entry name" value="selenium_YgeY"/>
    <property type="match status" value="1"/>
</dbReference>
<dbReference type="Gene3D" id="3.30.70.360">
    <property type="match status" value="1"/>
</dbReference>
<evidence type="ECO:0000256" key="1">
    <source>
        <dbReference type="ARBA" id="ARBA00001947"/>
    </source>
</evidence>